<dbReference type="InterPro" id="IPR011990">
    <property type="entry name" value="TPR-like_helical_dom_sf"/>
</dbReference>
<comment type="caution">
    <text evidence="1">The sequence shown here is derived from an EMBL/GenBank/DDBJ whole genome shotgun (WGS) entry which is preliminary data.</text>
</comment>
<dbReference type="EMBL" id="BMXF01000005">
    <property type="protein sequence ID" value="GHB84041.1"/>
    <property type="molecule type" value="Genomic_DNA"/>
</dbReference>
<gene>
    <name evidence="1" type="ORF">GCM10007390_44020</name>
</gene>
<reference evidence="1 2" key="1">
    <citation type="journal article" date="2014" name="Int. J. Syst. Evol. Microbiol.">
        <title>Complete genome sequence of Corynebacterium casei LMG S-19264T (=DSM 44701T), isolated from a smear-ripened cheese.</title>
        <authorList>
            <consortium name="US DOE Joint Genome Institute (JGI-PGF)"/>
            <person name="Walter F."/>
            <person name="Albersmeier A."/>
            <person name="Kalinowski J."/>
            <person name="Ruckert C."/>
        </authorList>
    </citation>
    <scope>NUCLEOTIDE SEQUENCE [LARGE SCALE GENOMIC DNA]</scope>
    <source>
        <strain evidence="1 2">KCTC 12866</strain>
    </source>
</reference>
<evidence type="ECO:0000313" key="1">
    <source>
        <dbReference type="EMBL" id="GHB84041.1"/>
    </source>
</evidence>
<dbReference type="SUPFAM" id="SSF48452">
    <property type="entry name" value="TPR-like"/>
    <property type="match status" value="1"/>
</dbReference>
<protein>
    <recommendedName>
        <fullName evidence="3">Tetratricopeptide repeat protein</fullName>
    </recommendedName>
</protein>
<proteinExistence type="predicted"/>
<dbReference type="AlphaFoldDB" id="A0A8J3D788"/>
<sequence length="237" mass="26829">MSLRRFKKNVSLSPKPNSKMKKLLTITVALFLSVNFLFAQSEQYTAAMTEALKDFSVSENKEPVPAEWQALANRFERIASAEPKEWLPRYYATYAYSMLAFFGKNATEKDQMVDKAEALLKEALAIEGENSELMLLDAQVHQARMLVDPQSRYMTEGPRFEESLQKAKTLNPDNPRIYLMQGSSLYYTPEQFGGGKKVAKPVLEKAMEKFATFKPEGPLYPNWGHGQAGYMLGEASK</sequence>
<accession>A0A8J3D788</accession>
<name>A0A8J3D788_9BACT</name>
<organism evidence="1 2">
    <name type="scientific">Persicitalea jodogahamensis</name>
    <dbReference type="NCBI Taxonomy" id="402147"/>
    <lineage>
        <taxon>Bacteria</taxon>
        <taxon>Pseudomonadati</taxon>
        <taxon>Bacteroidota</taxon>
        <taxon>Cytophagia</taxon>
        <taxon>Cytophagales</taxon>
        <taxon>Spirosomataceae</taxon>
        <taxon>Persicitalea</taxon>
    </lineage>
</organism>
<keyword evidence="2" id="KW-1185">Reference proteome</keyword>
<dbReference type="Proteomes" id="UP000598271">
    <property type="component" value="Unassembled WGS sequence"/>
</dbReference>
<evidence type="ECO:0000313" key="2">
    <source>
        <dbReference type="Proteomes" id="UP000598271"/>
    </source>
</evidence>
<dbReference type="Gene3D" id="1.25.40.10">
    <property type="entry name" value="Tetratricopeptide repeat domain"/>
    <property type="match status" value="1"/>
</dbReference>
<evidence type="ECO:0008006" key="3">
    <source>
        <dbReference type="Google" id="ProtNLM"/>
    </source>
</evidence>